<evidence type="ECO:0000313" key="11">
    <source>
        <dbReference type="Proteomes" id="UP001597034"/>
    </source>
</evidence>
<evidence type="ECO:0000256" key="7">
    <source>
        <dbReference type="PIRSR" id="PIRSR602387-1"/>
    </source>
</evidence>
<dbReference type="InterPro" id="IPR008972">
    <property type="entry name" value="Cupredoxin"/>
</dbReference>
<keyword evidence="4" id="KW-0249">Electron transport</keyword>
<evidence type="ECO:0000313" key="10">
    <source>
        <dbReference type="EMBL" id="MFD1645182.1"/>
    </source>
</evidence>
<dbReference type="InterPro" id="IPR006311">
    <property type="entry name" value="TAT_signal"/>
</dbReference>
<feature type="binding site" evidence="7">
    <location>
        <position position="128"/>
    </location>
    <ligand>
        <name>Cu cation</name>
        <dbReference type="ChEBI" id="CHEBI:23378"/>
    </ligand>
</feature>
<dbReference type="Pfam" id="PF00127">
    <property type="entry name" value="Copper-bind"/>
    <property type="match status" value="1"/>
</dbReference>
<evidence type="ECO:0000256" key="4">
    <source>
        <dbReference type="ARBA" id="ARBA00022982"/>
    </source>
</evidence>
<evidence type="ECO:0000256" key="6">
    <source>
        <dbReference type="ARBA" id="ARBA00023136"/>
    </source>
</evidence>
<dbReference type="SUPFAM" id="SSF49503">
    <property type="entry name" value="Cupredoxins"/>
    <property type="match status" value="1"/>
</dbReference>
<keyword evidence="11" id="KW-1185">Reference proteome</keyword>
<dbReference type="Proteomes" id="UP001597034">
    <property type="component" value="Unassembled WGS sequence"/>
</dbReference>
<dbReference type="PANTHER" id="PTHR34192">
    <property type="entry name" value="PLASTOCYANIN MAJOR ISOFORM, CHLOROPLASTIC-RELATED"/>
    <property type="match status" value="1"/>
</dbReference>
<evidence type="ECO:0000256" key="3">
    <source>
        <dbReference type="ARBA" id="ARBA00022723"/>
    </source>
</evidence>
<evidence type="ECO:0000256" key="5">
    <source>
        <dbReference type="ARBA" id="ARBA00023008"/>
    </source>
</evidence>
<evidence type="ECO:0000256" key="8">
    <source>
        <dbReference type="SAM" id="MobiDB-lite"/>
    </source>
</evidence>
<dbReference type="PROSITE" id="PS51318">
    <property type="entry name" value="TAT"/>
    <property type="match status" value="1"/>
</dbReference>
<dbReference type="GO" id="GO:0016020">
    <property type="term" value="C:membrane"/>
    <property type="evidence" value="ECO:0007669"/>
    <property type="project" value="UniProtKB-SubCell"/>
</dbReference>
<gene>
    <name evidence="10" type="ORF">ACFSBL_05755</name>
</gene>
<dbReference type="PRINTS" id="PR00157">
    <property type="entry name" value="PLASTOCYANIN"/>
</dbReference>
<feature type="region of interest" description="Disordered" evidence="8">
    <location>
        <begin position="25"/>
        <end position="68"/>
    </location>
</feature>
<feature type="binding site" evidence="7">
    <location>
        <position position="171"/>
    </location>
    <ligand>
        <name>Cu cation</name>
        <dbReference type="ChEBI" id="CHEBI:23378"/>
    </ligand>
</feature>
<dbReference type="InterPro" id="IPR002387">
    <property type="entry name" value="Plastocyanin"/>
</dbReference>
<evidence type="ECO:0000256" key="2">
    <source>
        <dbReference type="ARBA" id="ARBA00022448"/>
    </source>
</evidence>
<proteinExistence type="predicted"/>
<feature type="compositionally biased region" description="Low complexity" evidence="8">
    <location>
        <begin position="25"/>
        <end position="35"/>
    </location>
</feature>
<keyword evidence="6" id="KW-0472">Membrane</keyword>
<keyword evidence="3 7" id="KW-0479">Metal-binding</keyword>
<protein>
    <submittedName>
        <fullName evidence="10">Halocyanin domain-containing protein</fullName>
    </submittedName>
</protein>
<dbReference type="PANTHER" id="PTHR34192:SF10">
    <property type="entry name" value="PLASTOCYANIN MAJOR ISOFORM, CHLOROPLASTIC-RELATED"/>
    <property type="match status" value="1"/>
</dbReference>
<keyword evidence="2" id="KW-0813">Transport</keyword>
<feature type="domain" description="Blue (type 1) copper" evidence="9">
    <location>
        <begin position="93"/>
        <end position="178"/>
    </location>
</feature>
<comment type="subcellular location">
    <subcellularLocation>
        <location evidence="1">Membrane</location>
    </subcellularLocation>
</comment>
<sequence>MSRDTRLDRRTFVKTAATATALSAGAGCLSGSDGSSDGGGGGGNDGDDSDAGDGDDSDAGDDSGTDFGGWFDNVGNFDGVADHTGESEVTVTVGAQGNGGGFAFDPAAIRVDTGTTVVWEWTGDGGSHNVVADGGSFESDLVGSSGHTFEQTFDSSGTVKYFCSPHEQMGMKGAVVVE</sequence>
<feature type="compositionally biased region" description="Acidic residues" evidence="8">
    <location>
        <begin position="45"/>
        <end position="64"/>
    </location>
</feature>
<feature type="binding site" evidence="7">
    <location>
        <position position="163"/>
    </location>
    <ligand>
        <name>Cu cation</name>
        <dbReference type="ChEBI" id="CHEBI:23378"/>
    </ligand>
</feature>
<feature type="binding site" evidence="7">
    <location>
        <position position="166"/>
    </location>
    <ligand>
        <name>Cu cation</name>
        <dbReference type="ChEBI" id="CHEBI:23378"/>
    </ligand>
</feature>
<dbReference type="NCBIfam" id="TIGR03102">
    <property type="entry name" value="halo_cynanin"/>
    <property type="match status" value="1"/>
</dbReference>
<dbReference type="PROSITE" id="PS51257">
    <property type="entry name" value="PROKAR_LIPOPROTEIN"/>
    <property type="match status" value="1"/>
</dbReference>
<dbReference type="InterPro" id="IPR000923">
    <property type="entry name" value="BlueCu_1"/>
</dbReference>
<reference evidence="10 11" key="1">
    <citation type="journal article" date="2019" name="Int. J. Syst. Evol. Microbiol.">
        <title>The Global Catalogue of Microorganisms (GCM) 10K type strain sequencing project: providing services to taxonomists for standard genome sequencing and annotation.</title>
        <authorList>
            <consortium name="The Broad Institute Genomics Platform"/>
            <consortium name="The Broad Institute Genome Sequencing Center for Infectious Disease"/>
            <person name="Wu L."/>
            <person name="Ma J."/>
        </authorList>
    </citation>
    <scope>NUCLEOTIDE SEQUENCE [LARGE SCALE GENOMIC DNA]</scope>
    <source>
        <strain evidence="10 11">CGMCC 1.10390</strain>
    </source>
</reference>
<organism evidence="10 11">
    <name type="scientific">Haloarchaeobius litoreus</name>
    <dbReference type="NCBI Taxonomy" id="755306"/>
    <lineage>
        <taxon>Archaea</taxon>
        <taxon>Methanobacteriati</taxon>
        <taxon>Methanobacteriota</taxon>
        <taxon>Stenosarchaea group</taxon>
        <taxon>Halobacteria</taxon>
        <taxon>Halobacteriales</taxon>
        <taxon>Halorubellaceae</taxon>
        <taxon>Haloarchaeobius</taxon>
    </lineage>
</organism>
<evidence type="ECO:0000256" key="1">
    <source>
        <dbReference type="ARBA" id="ARBA00004370"/>
    </source>
</evidence>
<dbReference type="GO" id="GO:0046872">
    <property type="term" value="F:metal ion binding"/>
    <property type="evidence" value="ECO:0007669"/>
    <property type="project" value="UniProtKB-KW"/>
</dbReference>
<keyword evidence="5 7" id="KW-0186">Copper</keyword>
<dbReference type="RefSeq" id="WP_256399307.1">
    <property type="nucleotide sequence ID" value="NZ_JANHJR010000001.1"/>
</dbReference>
<dbReference type="InterPro" id="IPR017533">
    <property type="entry name" value="Halocyanin"/>
</dbReference>
<comment type="caution">
    <text evidence="10">The sequence shown here is derived from an EMBL/GenBank/DDBJ whole genome shotgun (WGS) entry which is preliminary data.</text>
</comment>
<dbReference type="CDD" id="cd04220">
    <property type="entry name" value="Halocyanin"/>
    <property type="match status" value="1"/>
</dbReference>
<dbReference type="EMBL" id="JBHUDO010000002">
    <property type="protein sequence ID" value="MFD1645182.1"/>
    <property type="molecule type" value="Genomic_DNA"/>
</dbReference>
<dbReference type="AlphaFoldDB" id="A0ABD6DGQ5"/>
<comment type="cofactor">
    <cofactor evidence="7">
        <name>Cu(2+)</name>
        <dbReference type="ChEBI" id="CHEBI:29036"/>
    </cofactor>
    <text evidence="7">The crystal structure with reduced Cu(1+) has also been determined.</text>
</comment>
<name>A0ABD6DGQ5_9EURY</name>
<dbReference type="Gene3D" id="2.60.40.420">
    <property type="entry name" value="Cupredoxins - blue copper proteins"/>
    <property type="match status" value="1"/>
</dbReference>
<evidence type="ECO:0000259" key="9">
    <source>
        <dbReference type="Pfam" id="PF00127"/>
    </source>
</evidence>
<accession>A0ABD6DGQ5</accession>